<evidence type="ECO:0000256" key="6">
    <source>
        <dbReference type="ARBA" id="ARBA00022842"/>
    </source>
</evidence>
<dbReference type="InterPro" id="IPR006539">
    <property type="entry name" value="P-type_ATPase_IV"/>
</dbReference>
<comment type="caution">
    <text evidence="15">The sequence shown here is derived from an EMBL/GenBank/DDBJ whole genome shotgun (WGS) entry which is preliminary data.</text>
</comment>
<dbReference type="EMBL" id="CAJZBQ010000013">
    <property type="protein sequence ID" value="CAG9315347.1"/>
    <property type="molecule type" value="Genomic_DNA"/>
</dbReference>
<feature type="transmembrane region" description="Helical" evidence="13">
    <location>
        <begin position="806"/>
        <end position="826"/>
    </location>
</feature>
<dbReference type="Pfam" id="PF13246">
    <property type="entry name" value="Cation_ATPase"/>
    <property type="match status" value="1"/>
</dbReference>
<dbReference type="InterPro" id="IPR001054">
    <property type="entry name" value="A/G_cyclase"/>
</dbReference>
<feature type="transmembrane region" description="Helical" evidence="13">
    <location>
        <begin position="774"/>
        <end position="794"/>
    </location>
</feature>
<feature type="transmembrane region" description="Helical" evidence="13">
    <location>
        <begin position="134"/>
        <end position="156"/>
    </location>
</feature>
<dbReference type="GO" id="GO:0009190">
    <property type="term" value="P:cyclic nucleotide biosynthetic process"/>
    <property type="evidence" value="ECO:0007669"/>
    <property type="project" value="InterPro"/>
</dbReference>
<keyword evidence="3 12" id="KW-0479">Metal-binding</keyword>
<dbReference type="InterPro" id="IPR029787">
    <property type="entry name" value="Nucleotide_cyclase"/>
</dbReference>
<proteinExistence type="predicted"/>
<comment type="cofactor">
    <cofactor evidence="12">
        <name>Mg(2+)</name>
        <dbReference type="ChEBI" id="CHEBI:18420"/>
    </cofactor>
</comment>
<dbReference type="GO" id="GO:0005524">
    <property type="term" value="F:ATP binding"/>
    <property type="evidence" value="ECO:0007669"/>
    <property type="project" value="UniProtKB-KW"/>
</dbReference>
<feature type="transmembrane region" description="Helical" evidence="13">
    <location>
        <begin position="1694"/>
        <end position="1714"/>
    </location>
</feature>
<evidence type="ECO:0000256" key="4">
    <source>
        <dbReference type="ARBA" id="ARBA00022741"/>
    </source>
</evidence>
<evidence type="ECO:0000256" key="13">
    <source>
        <dbReference type="SAM" id="Phobius"/>
    </source>
</evidence>
<dbReference type="Pfam" id="PF00211">
    <property type="entry name" value="Guanylate_cyc"/>
    <property type="match status" value="2"/>
</dbReference>
<feature type="transmembrane region" description="Helical" evidence="13">
    <location>
        <begin position="894"/>
        <end position="912"/>
    </location>
</feature>
<keyword evidence="16" id="KW-1185">Reference proteome</keyword>
<dbReference type="SUPFAM" id="SSF81660">
    <property type="entry name" value="Metal cation-transporting ATPase, ATP-binding domain N"/>
    <property type="match status" value="1"/>
</dbReference>
<feature type="transmembrane region" description="Helical" evidence="13">
    <location>
        <begin position="961"/>
        <end position="984"/>
    </location>
</feature>
<keyword evidence="5 11" id="KW-0067">ATP-binding</keyword>
<keyword evidence="2 13" id="KW-0812">Transmembrane</keyword>
<feature type="binding site" evidence="12">
    <location>
        <position position="228"/>
    </location>
    <ligand>
        <name>Mg(2+)</name>
        <dbReference type="ChEBI" id="CHEBI:18420"/>
    </ligand>
</feature>
<feature type="transmembrane region" description="Helical" evidence="13">
    <location>
        <begin position="1556"/>
        <end position="1584"/>
    </location>
</feature>
<feature type="transmembrane region" description="Helical" evidence="13">
    <location>
        <begin position="1122"/>
        <end position="1138"/>
    </location>
</feature>
<feature type="binding site" evidence="11">
    <location>
        <position position="404"/>
    </location>
    <ligand>
        <name>ATP</name>
        <dbReference type="ChEBI" id="CHEBI:30616"/>
    </ligand>
</feature>
<dbReference type="CDD" id="cd07302">
    <property type="entry name" value="CHD"/>
    <property type="match status" value="2"/>
</dbReference>
<feature type="transmembrane region" description="Helical" evidence="13">
    <location>
        <begin position="1096"/>
        <end position="1115"/>
    </location>
</feature>
<dbReference type="Gene3D" id="3.40.1110.10">
    <property type="entry name" value="Calcium-transporting ATPase, cytoplasmic domain N"/>
    <property type="match status" value="1"/>
</dbReference>
<dbReference type="GO" id="GO:0005886">
    <property type="term" value="C:plasma membrane"/>
    <property type="evidence" value="ECO:0007669"/>
    <property type="project" value="TreeGrafter"/>
</dbReference>
<feature type="transmembrane region" description="Helical" evidence="13">
    <location>
        <begin position="1202"/>
        <end position="1227"/>
    </location>
</feature>
<comment type="subcellular location">
    <subcellularLocation>
        <location evidence="1">Membrane</location>
        <topology evidence="1">Multi-pass membrane protein</topology>
    </subcellularLocation>
</comment>
<evidence type="ECO:0000313" key="15">
    <source>
        <dbReference type="EMBL" id="CAG9315347.1"/>
    </source>
</evidence>
<feature type="transmembrane region" description="Helical" evidence="13">
    <location>
        <begin position="1621"/>
        <end position="1640"/>
    </location>
</feature>
<evidence type="ECO:0000256" key="8">
    <source>
        <dbReference type="ARBA" id="ARBA00022989"/>
    </source>
</evidence>
<feature type="transmembrane region" description="Helical" evidence="13">
    <location>
        <begin position="1670"/>
        <end position="1688"/>
    </location>
</feature>
<evidence type="ECO:0000256" key="11">
    <source>
        <dbReference type="PIRSR" id="PIRSR606539-2"/>
    </source>
</evidence>
<dbReference type="PROSITE" id="PS50125">
    <property type="entry name" value="GUANYLATE_CYCLASE_2"/>
    <property type="match status" value="2"/>
</dbReference>
<feature type="binding site" evidence="11">
    <location>
        <position position="720"/>
    </location>
    <ligand>
        <name>ATP</name>
        <dbReference type="ChEBI" id="CHEBI:30616"/>
    </ligand>
</feature>
<evidence type="ECO:0000256" key="9">
    <source>
        <dbReference type="ARBA" id="ARBA00023136"/>
    </source>
</evidence>
<feature type="active site" description="4-aspartylphosphate intermediate" evidence="10">
    <location>
        <position position="228"/>
    </location>
</feature>
<dbReference type="SUPFAM" id="SSF56784">
    <property type="entry name" value="HAD-like"/>
    <property type="match status" value="1"/>
</dbReference>
<evidence type="ECO:0000313" key="16">
    <source>
        <dbReference type="Proteomes" id="UP001162131"/>
    </source>
</evidence>
<feature type="transmembrane region" description="Helical" evidence="13">
    <location>
        <begin position="176"/>
        <end position="200"/>
    </location>
</feature>
<dbReference type="InterPro" id="IPR023214">
    <property type="entry name" value="HAD_sf"/>
</dbReference>
<keyword evidence="8 13" id="KW-1133">Transmembrane helix</keyword>
<dbReference type="NCBIfam" id="TIGR01652">
    <property type="entry name" value="ATPase-Plipid"/>
    <property type="match status" value="1"/>
</dbReference>
<feature type="binding site" evidence="11">
    <location>
        <position position="694"/>
    </location>
    <ligand>
        <name>ATP</name>
        <dbReference type="ChEBI" id="CHEBI:30616"/>
    </ligand>
</feature>
<dbReference type="Gene3D" id="3.30.70.1230">
    <property type="entry name" value="Nucleotide cyclase"/>
    <property type="match status" value="2"/>
</dbReference>
<feature type="transmembrane region" description="Helical" evidence="13">
    <location>
        <begin position="1590"/>
        <end position="1609"/>
    </location>
</feature>
<feature type="domain" description="Guanylate cyclase" evidence="14">
    <location>
        <begin position="1767"/>
        <end position="1897"/>
    </location>
</feature>
<feature type="binding site" evidence="12">
    <location>
        <position position="720"/>
    </location>
    <ligand>
        <name>Mg(2+)</name>
        <dbReference type="ChEBI" id="CHEBI:18420"/>
    </ligand>
</feature>
<keyword evidence="7" id="KW-1278">Translocase</keyword>
<evidence type="ECO:0000256" key="10">
    <source>
        <dbReference type="PIRSR" id="PIRSR606539-1"/>
    </source>
</evidence>
<dbReference type="InterPro" id="IPR023298">
    <property type="entry name" value="ATPase_P-typ_TM_dom_sf"/>
</dbReference>
<dbReference type="Pfam" id="PF16212">
    <property type="entry name" value="PhoLip_ATPase_C"/>
    <property type="match status" value="1"/>
</dbReference>
<feature type="domain" description="Guanylate cyclase" evidence="14">
    <location>
        <begin position="1279"/>
        <end position="1415"/>
    </location>
</feature>
<feature type="binding site" evidence="11">
    <location>
        <position position="518"/>
    </location>
    <ligand>
        <name>ATP</name>
        <dbReference type="ChEBI" id="CHEBI:30616"/>
    </ligand>
</feature>
<dbReference type="Proteomes" id="UP001162131">
    <property type="component" value="Unassembled WGS sequence"/>
</dbReference>
<evidence type="ECO:0000256" key="1">
    <source>
        <dbReference type="ARBA" id="ARBA00004141"/>
    </source>
</evidence>
<dbReference type="GO" id="GO:0035556">
    <property type="term" value="P:intracellular signal transduction"/>
    <property type="evidence" value="ECO:0007669"/>
    <property type="project" value="InterPro"/>
</dbReference>
<dbReference type="PANTHER" id="PTHR24092">
    <property type="entry name" value="PROBABLE PHOSPHOLIPID-TRANSPORTING ATPASE"/>
    <property type="match status" value="1"/>
</dbReference>
<keyword evidence="4 11" id="KW-0547">Nucleotide-binding</keyword>
<feature type="transmembrane region" description="Helical" evidence="13">
    <location>
        <begin position="1144"/>
        <end position="1163"/>
    </location>
</feature>
<dbReference type="SMART" id="SM00044">
    <property type="entry name" value="CYCc"/>
    <property type="match status" value="2"/>
</dbReference>
<dbReference type="InterPro" id="IPR032630">
    <property type="entry name" value="P_typ_ATPase_c"/>
</dbReference>
<dbReference type="InterPro" id="IPR023299">
    <property type="entry name" value="ATPase_P-typ_cyto_dom_N"/>
</dbReference>
<dbReference type="GO" id="GO:0140326">
    <property type="term" value="F:ATPase-coupled intramembrane lipid transporter activity"/>
    <property type="evidence" value="ECO:0007669"/>
    <property type="project" value="InterPro"/>
</dbReference>
<feature type="binding site" evidence="11">
    <location>
        <position position="229"/>
    </location>
    <ligand>
        <name>ATP</name>
        <dbReference type="ChEBI" id="CHEBI:30616"/>
    </ligand>
</feature>
<protein>
    <recommendedName>
        <fullName evidence="14">Guanylate cyclase domain-containing protein</fullName>
    </recommendedName>
</protein>
<accession>A0AAU9ILJ8</accession>
<evidence type="ECO:0000256" key="2">
    <source>
        <dbReference type="ARBA" id="ARBA00022692"/>
    </source>
</evidence>
<name>A0AAU9ILJ8_9CILI</name>
<evidence type="ECO:0000256" key="12">
    <source>
        <dbReference type="PIRSR" id="PIRSR606539-3"/>
    </source>
</evidence>
<evidence type="ECO:0000259" key="14">
    <source>
        <dbReference type="PROSITE" id="PS50125"/>
    </source>
</evidence>
<dbReference type="Gene3D" id="3.40.50.1000">
    <property type="entry name" value="HAD superfamily/HAD-like"/>
    <property type="match status" value="1"/>
</dbReference>
<feature type="transmembrane region" description="Helical" evidence="13">
    <location>
        <begin position="1170"/>
        <end position="1190"/>
    </location>
</feature>
<reference evidence="15" key="1">
    <citation type="submission" date="2021-09" db="EMBL/GenBank/DDBJ databases">
        <authorList>
            <consortium name="AG Swart"/>
            <person name="Singh M."/>
            <person name="Singh A."/>
            <person name="Seah K."/>
            <person name="Emmerich C."/>
        </authorList>
    </citation>
    <scope>NUCLEOTIDE SEQUENCE</scope>
    <source>
        <strain evidence="15">ATCC30299</strain>
    </source>
</reference>
<feature type="transmembrane region" description="Helical" evidence="13">
    <location>
        <begin position="856"/>
        <end position="874"/>
    </location>
</feature>
<feature type="binding site" evidence="11">
    <location>
        <position position="517"/>
    </location>
    <ligand>
        <name>ATP</name>
        <dbReference type="ChEBI" id="CHEBI:30616"/>
    </ligand>
</feature>
<feature type="transmembrane region" description="Helical" evidence="13">
    <location>
        <begin position="919"/>
        <end position="938"/>
    </location>
</feature>
<keyword evidence="9 13" id="KW-0472">Membrane</keyword>
<sequence>MILLSSGSESQYPYLDTNGIIGNSDSNQKKIIPDLQRLLAPGDGDLALRKLQGIVYVEEPNKDFARFKGKIKLHGFPKALEIGIEQALFRGGVIGGVPWVIGLVAFAGHETKTLLNTKSPTRKTSEVEKKINKWVLFILLVLVGLNVFSILAYYYLSNDDYSQDSLVQIFITFTLLYNNIIPISLFVSMDIIRVLQVIYIQYSMNKKIGFKTGDINENLGQIEYVVVDKSGTITENEYILQCISVEDEQYVRYHNYERSYSNADEDKPLFHNLNNKDSTFQLADSLEVQHIVPVENNLEKLRRKALAQKEGIKWKLLKCMTLCNSVVPSGDQYHGPLAEEIALVTAAEELGFKLILRSIELCEIEINGIKEEFTILGAKASKADQLKTRIITKQKDQNAVLLVKGSYESIVPLLHNETIKIQISNEATRISLEGQRPLLFAMKTLKSHEIIDFFTKLDIAKRSPLNVDGKIENVYAELEKNLDFLGIAGIEDRILPETIECIEALQASGMKVFMVSGDSENSTLASANGSKLFSQDLSIVHINKIDNEFACIKRLQKVISSKVFHDVGIENISKSPSHIDYASYDPFVKEMNSMKPDESIVSEYLEEASMLKDKLRSKTKGLSLHPLMTLESKCMLNFTLMNRPFYPGSLKFGLSIDRMSFRTALSTEDTRKLLVCLLVTAQTACFSDMLPQDKADLVLLLKENIIYKPLVLAIGSSNSDIAMIQEADVGIGIKGKEDNHAKNFCEIAISHFALLKELILVHGHWNYSRMSRAILLYFYKNFILTVITFGYVFISDFSGTSIFNSGLLVGYNLLYTTFPLIVLGVFDQDISDSKNADLKLLYSQGIKNSLFNYKVLFYYSMHSIIQGGILFLWVTEAELDLTNEEGMTGNFDVFGCALFIATVITVLLHIVIETYSFSIVYVCSHFLSLTFLACYLIICTDQPFPNYELIGIGDILSKSSIALVIILVTPLVSIVPHYAIRLYLSIFRSGFREKVWAVEAKNATCKCIYERLEQFSNCLLSVYRNSTHWKSKGEKNGFDMNNLLKFQSPYVEKVYRDHYISDNIAMYRTICTFIWVILILWTIFESIFLNVSMDYTIIRIALALGFTIVLLIILLEHFKKHYVQYTLTIICVGLFAMHCTNIGYQQIGPLSAAIVPAITYILFNVDWVKITHLNIINVILFAISLIYYCYGNHQKYSGALETIFIAFIPFILVVSITLTSSFIGYNLERSRRYEHKLMNIAENGVEKIQTILSYLLPAFVRNRVKKGVRYIAEDQGTVTVLFCDIYDFDRICKEYSPIELTTFLDALFQRFDQLCDVVGVTKIETVNKTYMACAGLKDSEAEMSESLKEVSHARRCIEMGLSIIKDISSIKLKYGPNLEVKIGINTGPVTAGVVGYHKPQFSLVGDTVNTASRMCSTLEKTNTIQISTDTYKMLESRKGLDFIFNKVEAKGKGLLDTYFVSEAKTSRDIEEINMKESPIFVRKQSLINGYLDTTQSEDPKASTSKSIFSHFDMTKAMDVFQRKETEMIQNIKLFNLQCKETGNQKKFRKNKAKANYWLVLIGHIIAFFNFGLLLLISVIEYYYVSNLTDGLIVIFRIAEVGCLAILLVFHKFIHWLRIYPLFTLSVLALMLIIDLFYLIYSNDVPNDYVALELLYIILILNHASNMPVSIIIWADIMIFIPWLIFAFLDSGTTLIAANSVIIIGFIIINLYAAYSRELRLRINFNLQHLAQKEIDETNKLLVQMMPPHVLENMKQDKSITDKLNDVTLLFADIVGFTAWSSNKTPKKVVKMLSELFTQFDKKCVELNVYKVHTIGDCYVVMGYNGNENRNIGEECVNMLKMAQEMIKIINEINRLHSSNLNMRIGLHTGEVIAGIIGTNIVRYDIYGPDVLIANKMESGGQPGMINVSDVTKAILEEKEPGRYEFNFNKEISAKSIGRSHMSFFTIDTEQPTS</sequence>
<feature type="binding site" evidence="11">
    <location>
        <position position="436"/>
    </location>
    <ligand>
        <name>ATP</name>
        <dbReference type="ChEBI" id="CHEBI:30616"/>
    </ligand>
</feature>
<dbReference type="GO" id="GO:0000287">
    <property type="term" value="F:magnesium ion binding"/>
    <property type="evidence" value="ECO:0007669"/>
    <property type="project" value="InterPro"/>
</dbReference>
<evidence type="ECO:0000256" key="5">
    <source>
        <dbReference type="ARBA" id="ARBA00022840"/>
    </source>
</evidence>
<dbReference type="SUPFAM" id="SSF55073">
    <property type="entry name" value="Nucleotide cyclase"/>
    <property type="match status" value="2"/>
</dbReference>
<feature type="transmembrane region" description="Helical" evidence="13">
    <location>
        <begin position="1065"/>
        <end position="1084"/>
    </location>
</feature>
<gene>
    <name evidence="15" type="ORF">BSTOLATCC_MIC13120</name>
</gene>
<keyword evidence="6 12" id="KW-0460">Magnesium</keyword>
<dbReference type="GO" id="GO:0045332">
    <property type="term" value="P:phospholipid translocation"/>
    <property type="evidence" value="ECO:0007669"/>
    <property type="project" value="TreeGrafter"/>
</dbReference>
<evidence type="ECO:0000256" key="7">
    <source>
        <dbReference type="ARBA" id="ARBA00022967"/>
    </source>
</evidence>
<feature type="binding site" evidence="11">
    <location>
        <position position="228"/>
    </location>
    <ligand>
        <name>ATP</name>
        <dbReference type="ChEBI" id="CHEBI:30616"/>
    </ligand>
</feature>
<dbReference type="SUPFAM" id="SSF81665">
    <property type="entry name" value="Calcium ATPase, transmembrane domain M"/>
    <property type="match status" value="1"/>
</dbReference>
<organism evidence="15 16">
    <name type="scientific">Blepharisma stoltei</name>
    <dbReference type="NCBI Taxonomy" id="1481888"/>
    <lineage>
        <taxon>Eukaryota</taxon>
        <taxon>Sar</taxon>
        <taxon>Alveolata</taxon>
        <taxon>Ciliophora</taxon>
        <taxon>Postciliodesmatophora</taxon>
        <taxon>Heterotrichea</taxon>
        <taxon>Heterotrichida</taxon>
        <taxon>Blepharismidae</taxon>
        <taxon>Blepharisma</taxon>
    </lineage>
</organism>
<feature type="binding site" evidence="11">
    <location>
        <position position="340"/>
    </location>
    <ligand>
        <name>ATP</name>
        <dbReference type="ChEBI" id="CHEBI:30616"/>
    </ligand>
</feature>
<evidence type="ECO:0000256" key="3">
    <source>
        <dbReference type="ARBA" id="ARBA00022723"/>
    </source>
</evidence>
<dbReference type="InterPro" id="IPR036412">
    <property type="entry name" value="HAD-like_sf"/>
</dbReference>